<proteinExistence type="predicted"/>
<dbReference type="Gene3D" id="2.60.120.200">
    <property type="match status" value="2"/>
</dbReference>
<feature type="region of interest" description="Disordered" evidence="1">
    <location>
        <begin position="404"/>
        <end position="470"/>
    </location>
</feature>
<dbReference type="Pfam" id="PF13385">
    <property type="entry name" value="Laminin_G_3"/>
    <property type="match status" value="1"/>
</dbReference>
<accession>A0A0F9LX51</accession>
<dbReference type="InterPro" id="IPR013320">
    <property type="entry name" value="ConA-like_dom_sf"/>
</dbReference>
<protein>
    <recommendedName>
        <fullName evidence="3">LamG-like jellyroll fold domain-containing protein</fullName>
    </recommendedName>
</protein>
<feature type="compositionally biased region" description="Polar residues" evidence="1">
    <location>
        <begin position="404"/>
        <end position="434"/>
    </location>
</feature>
<comment type="caution">
    <text evidence="2">The sequence shown here is derived from an EMBL/GenBank/DDBJ whole genome shotgun (WGS) entry which is preliminary data.</text>
</comment>
<reference evidence="2" key="1">
    <citation type="journal article" date="2015" name="Nature">
        <title>Complex archaea that bridge the gap between prokaryotes and eukaryotes.</title>
        <authorList>
            <person name="Spang A."/>
            <person name="Saw J.H."/>
            <person name="Jorgensen S.L."/>
            <person name="Zaremba-Niedzwiedzka K."/>
            <person name="Martijn J."/>
            <person name="Lind A.E."/>
            <person name="van Eijk R."/>
            <person name="Schleper C."/>
            <person name="Guy L."/>
            <person name="Ettema T.J."/>
        </authorList>
    </citation>
    <scope>NUCLEOTIDE SEQUENCE</scope>
</reference>
<gene>
    <name evidence="2" type="ORF">LCGC14_1456020</name>
</gene>
<evidence type="ECO:0008006" key="3">
    <source>
        <dbReference type="Google" id="ProtNLM"/>
    </source>
</evidence>
<name>A0A0F9LX51_9ZZZZ</name>
<organism evidence="2">
    <name type="scientific">marine sediment metagenome</name>
    <dbReference type="NCBI Taxonomy" id="412755"/>
    <lineage>
        <taxon>unclassified sequences</taxon>
        <taxon>metagenomes</taxon>
        <taxon>ecological metagenomes</taxon>
    </lineage>
</organism>
<sequence length="555" mass="58785">GAAPFFEAIDQTTSVIILTLNSMFLAGPSGESVYYNTNTAPTSRIALSEFSHLNENTLSDTNDAECIMVYEDASGVISDTQTGLNTPLTINHLDNSSSVFYTGPLSVANVYDAINYLTITGTSNEVLTTVSGHLQSEINAIDSSVTLQEAYDNDDGIITTTAGKPFELQGTGELTAVTGTFTGDVRLVSSGDGNHTRITRTDNQAKAFRYNTVKNPNSVDPYALEFDGAADYILGGDISGSFTTNEATFSVWIKLNKQLPEYEQTGIAILDNGEGSTTHYPYTDGELYIGFFAPNRPINGYLNTGFDKTQWHHLAVTTKSGSGNYKLYQNGMLQTSGTGPGEIDFGPTFKIGALPNIFLDGLMDDARIYNRSLSQSEVSTLADGGDPSTTGLLVHWKFNEGTGTTALDSSGNNNNGTFVGSPVYTTNVPSQNPSAEDADVEAEVWGSQDGGEKGEKGIHSFGDPEGTTVSRGTTVRFNLTASETEMVRITESGIGIGTTAPSEALEVVGSGIFGGDLEVQGSAILLANLPTSSGSLLPGQVWVDIADNHALRVTP</sequence>
<dbReference type="SUPFAM" id="SSF49899">
    <property type="entry name" value="Concanavalin A-like lectins/glucanases"/>
    <property type="match status" value="1"/>
</dbReference>
<feature type="non-terminal residue" evidence="2">
    <location>
        <position position="1"/>
    </location>
</feature>
<dbReference type="AlphaFoldDB" id="A0A0F9LX51"/>
<dbReference type="EMBL" id="LAZR01010080">
    <property type="protein sequence ID" value="KKM68930.1"/>
    <property type="molecule type" value="Genomic_DNA"/>
</dbReference>
<evidence type="ECO:0000256" key="1">
    <source>
        <dbReference type="SAM" id="MobiDB-lite"/>
    </source>
</evidence>
<evidence type="ECO:0000313" key="2">
    <source>
        <dbReference type="EMBL" id="KKM68930.1"/>
    </source>
</evidence>